<evidence type="ECO:0000259" key="4">
    <source>
        <dbReference type="Pfam" id="PF00370"/>
    </source>
</evidence>
<dbReference type="GO" id="GO:0005829">
    <property type="term" value="C:cytosol"/>
    <property type="evidence" value="ECO:0007669"/>
    <property type="project" value="TreeGrafter"/>
</dbReference>
<keyword evidence="2" id="KW-0808">Transferase</keyword>
<evidence type="ECO:0000313" key="6">
    <source>
        <dbReference type="EMBL" id="PQJ29636.1"/>
    </source>
</evidence>
<dbReference type="Pfam" id="PF02782">
    <property type="entry name" value="FGGY_C"/>
    <property type="match status" value="1"/>
</dbReference>
<dbReference type="PIRSF" id="PIRSF000538">
    <property type="entry name" value="GlpK"/>
    <property type="match status" value="1"/>
</dbReference>
<comment type="caution">
    <text evidence="6">The sequence shown here is derived from an EMBL/GenBank/DDBJ whole genome shotgun (WGS) entry which is preliminary data.</text>
</comment>
<evidence type="ECO:0000256" key="1">
    <source>
        <dbReference type="ARBA" id="ARBA00009156"/>
    </source>
</evidence>
<dbReference type="InterPro" id="IPR018484">
    <property type="entry name" value="FGGY_N"/>
</dbReference>
<proteinExistence type="inferred from homology"/>
<dbReference type="CDD" id="cd07776">
    <property type="entry name" value="ASKHA_NBD_FGGY_SpXK-like"/>
    <property type="match status" value="1"/>
</dbReference>
<name>A0A2S7U3N6_9BACT</name>
<gene>
    <name evidence="6" type="ORF">BSZ32_14815</name>
</gene>
<evidence type="ECO:0008006" key="8">
    <source>
        <dbReference type="Google" id="ProtNLM"/>
    </source>
</evidence>
<dbReference type="EMBL" id="MQWA01000001">
    <property type="protein sequence ID" value="PQJ29636.1"/>
    <property type="molecule type" value="Genomic_DNA"/>
</dbReference>
<dbReference type="InterPro" id="IPR042024">
    <property type="entry name" value="D-XK_euk"/>
</dbReference>
<evidence type="ECO:0000256" key="2">
    <source>
        <dbReference type="ARBA" id="ARBA00022679"/>
    </source>
</evidence>
<evidence type="ECO:0000259" key="5">
    <source>
        <dbReference type="Pfam" id="PF02782"/>
    </source>
</evidence>
<keyword evidence="3" id="KW-0418">Kinase</keyword>
<dbReference type="SUPFAM" id="SSF53067">
    <property type="entry name" value="Actin-like ATPase domain"/>
    <property type="match status" value="2"/>
</dbReference>
<dbReference type="Gene3D" id="3.30.420.40">
    <property type="match status" value="2"/>
</dbReference>
<dbReference type="GO" id="GO:0004856">
    <property type="term" value="F:D-xylulokinase activity"/>
    <property type="evidence" value="ECO:0007669"/>
    <property type="project" value="InterPro"/>
</dbReference>
<dbReference type="InterPro" id="IPR018485">
    <property type="entry name" value="FGGY_C"/>
</dbReference>
<dbReference type="AlphaFoldDB" id="A0A2S7U3N6"/>
<organism evidence="6 7">
    <name type="scientific">Rubritalea profundi</name>
    <dbReference type="NCBI Taxonomy" id="1658618"/>
    <lineage>
        <taxon>Bacteria</taxon>
        <taxon>Pseudomonadati</taxon>
        <taxon>Verrucomicrobiota</taxon>
        <taxon>Verrucomicrobiia</taxon>
        <taxon>Verrucomicrobiales</taxon>
        <taxon>Rubritaleaceae</taxon>
        <taxon>Rubritalea</taxon>
    </lineage>
</organism>
<reference evidence="6 7" key="1">
    <citation type="submission" date="2016-12" db="EMBL/GenBank/DDBJ databases">
        <title>Study of bacterial adaptation to deep sea.</title>
        <authorList>
            <person name="Song J."/>
            <person name="Yoshizawa S."/>
            <person name="Kogure K."/>
        </authorList>
    </citation>
    <scope>NUCLEOTIDE SEQUENCE [LARGE SCALE GENOMIC DNA]</scope>
    <source>
        <strain evidence="6 7">SAORIC-165</strain>
    </source>
</reference>
<dbReference type="PANTHER" id="PTHR10196:SF57">
    <property type="entry name" value="XYLULOSE KINASE"/>
    <property type="match status" value="1"/>
</dbReference>
<dbReference type="InterPro" id="IPR043129">
    <property type="entry name" value="ATPase_NBD"/>
</dbReference>
<dbReference type="GO" id="GO:0042732">
    <property type="term" value="P:D-xylose metabolic process"/>
    <property type="evidence" value="ECO:0007669"/>
    <property type="project" value="InterPro"/>
</dbReference>
<accession>A0A2S7U3N6</accession>
<dbReference type="Pfam" id="PF00370">
    <property type="entry name" value="FGGY_N"/>
    <property type="match status" value="1"/>
</dbReference>
<dbReference type="PANTHER" id="PTHR10196">
    <property type="entry name" value="SUGAR KINASE"/>
    <property type="match status" value="1"/>
</dbReference>
<evidence type="ECO:0000256" key="3">
    <source>
        <dbReference type="ARBA" id="ARBA00022777"/>
    </source>
</evidence>
<protein>
    <recommendedName>
        <fullName evidence="8">Carbohydrate kinase</fullName>
    </recommendedName>
</protein>
<dbReference type="GO" id="GO:0005997">
    <property type="term" value="P:xylulose metabolic process"/>
    <property type="evidence" value="ECO:0007669"/>
    <property type="project" value="TreeGrafter"/>
</dbReference>
<dbReference type="Proteomes" id="UP000239907">
    <property type="component" value="Unassembled WGS sequence"/>
</dbReference>
<comment type="similarity">
    <text evidence="1">Belongs to the FGGY kinase family.</text>
</comment>
<keyword evidence="7" id="KW-1185">Reference proteome</keyword>
<feature type="domain" description="Carbohydrate kinase FGGY C-terminal" evidence="5">
    <location>
        <begin position="290"/>
        <end position="469"/>
    </location>
</feature>
<dbReference type="InterPro" id="IPR000577">
    <property type="entry name" value="Carb_kinase_FGGY"/>
</dbReference>
<evidence type="ECO:0000313" key="7">
    <source>
        <dbReference type="Proteomes" id="UP000239907"/>
    </source>
</evidence>
<sequence>MMYLGLDASTQSLSAILIDTAQGEIIAEDSVNFGAEFPEYDSPNGFISSAEGVVTASPLMWLDALDLVLKRLCDKGIDLSKVRAVCGAGQQHASVYLNSSFDGALGRLDATRSLSEQLAATLSRAQSPIWMDSSTSEQCQQISDSIGSSQKVSELTGSVATQRFTGPQIRKFYQESAEAYAQTSKIHLNSSFLASVLAGANAPIDFGDGAGMNLMDISSNEWNSQMLQATAPDLSNKLPDLKNAGTYVANISSYFVKKYGFSSDCKALSWTGDNPASLVGMGAASAGKVVISLGTSDTLFAAMPESKTDPNGFGHVFGNPVKGYMSLICFANGSLARETIKEQHNLSWEQFEQDALASSPLGNQGKLAAALFTPEVTPRLQEAGFQTNQWDPQNEPVATTLSALLEGQFSNMKLQSEWMQLDITDVLLTGGASKNQAIAQTIADIFQAPVKRLEVSSSVGLGSAILAALSEGANYTELVESFCSPSPAATLPQDGSEIYSSHLRDHARFLDLLEDSLGY</sequence>
<feature type="domain" description="Carbohydrate kinase FGGY N-terminal" evidence="4">
    <location>
        <begin position="129"/>
        <end position="280"/>
    </location>
</feature>